<dbReference type="GO" id="GO:0016887">
    <property type="term" value="F:ATP hydrolysis activity"/>
    <property type="evidence" value="ECO:0007669"/>
    <property type="project" value="InterPro"/>
</dbReference>
<evidence type="ECO:0000313" key="15">
    <source>
        <dbReference type="Proteomes" id="UP000091929"/>
    </source>
</evidence>
<keyword evidence="8" id="KW-1278">Translocase</keyword>
<feature type="domain" description="ABC transporter" evidence="11">
    <location>
        <begin position="246"/>
        <end position="474"/>
    </location>
</feature>
<name>A0A150IXQ3_9EURY</name>
<evidence type="ECO:0000313" key="16">
    <source>
        <dbReference type="Proteomes" id="UP000092401"/>
    </source>
</evidence>
<comment type="similarity">
    <text evidence="2">Belongs to the ABC transporter superfamily.</text>
</comment>
<dbReference type="PROSITE" id="PS50893">
    <property type="entry name" value="ABC_TRANSPORTER_2"/>
    <property type="match status" value="2"/>
</dbReference>
<keyword evidence="14" id="KW-0378">Hydrolase</keyword>
<evidence type="ECO:0000313" key="17">
    <source>
        <dbReference type="Proteomes" id="UP000092403"/>
    </source>
</evidence>
<dbReference type="PROSITE" id="PS00211">
    <property type="entry name" value="ABC_TRANSPORTER_1"/>
    <property type="match status" value="1"/>
</dbReference>
<dbReference type="GO" id="GO:0005524">
    <property type="term" value="F:ATP binding"/>
    <property type="evidence" value="ECO:0007669"/>
    <property type="project" value="UniProtKB-KW"/>
</dbReference>
<keyword evidence="9" id="KW-0472">Membrane</keyword>
<dbReference type="SMART" id="SM00382">
    <property type="entry name" value="AAA"/>
    <property type="match status" value="2"/>
</dbReference>
<organism evidence="14 17">
    <name type="scientific">Candidatus Methanofastidiosum methylothiophilum</name>
    <dbReference type="NCBI Taxonomy" id="1705564"/>
    <lineage>
        <taxon>Archaea</taxon>
        <taxon>Methanobacteriati</taxon>
        <taxon>Methanobacteriota</taxon>
        <taxon>Stenosarchaea group</taxon>
        <taxon>Candidatus Methanofastidiosia</taxon>
        <taxon>Candidatus Methanofastidiosales</taxon>
        <taxon>Candidatus Methanofastidiosaceae</taxon>
        <taxon>Candidatus Methanofastidiosum</taxon>
    </lineage>
</organism>
<reference evidence="15 16" key="1">
    <citation type="journal article" date="2016" name="ISME J.">
        <title>Chasing the elusive Euryarchaeota class WSA2: genomes reveal a uniquely fastidious methyl-reducing methanogen.</title>
        <authorList>
            <person name="Nobu M.K."/>
            <person name="Narihiro T."/>
            <person name="Kuroda K."/>
            <person name="Mei R."/>
            <person name="Liu W.T."/>
        </authorList>
    </citation>
    <scope>NUCLEOTIDE SEQUENCE [LARGE SCALE GENOMIC DNA]</scope>
    <source>
        <strain evidence="12">B03fssc0709_Meth_Bin005</strain>
        <strain evidence="13">B15fssc0709_Meth_Bin003</strain>
        <strain evidence="14">BMIXfssc0709_Meth_Bin006</strain>
    </source>
</reference>
<evidence type="ECO:0000256" key="8">
    <source>
        <dbReference type="ARBA" id="ARBA00022967"/>
    </source>
</evidence>
<dbReference type="InterPro" id="IPR027417">
    <property type="entry name" value="P-loop_NTPase"/>
</dbReference>
<evidence type="ECO:0000256" key="3">
    <source>
        <dbReference type="ARBA" id="ARBA00022448"/>
    </source>
</evidence>
<evidence type="ECO:0000256" key="2">
    <source>
        <dbReference type="ARBA" id="ARBA00005417"/>
    </source>
</evidence>
<comment type="subcellular location">
    <subcellularLocation>
        <location evidence="1">Cell membrane</location>
        <topology evidence="1">Peripheral membrane protein</topology>
    </subcellularLocation>
</comment>
<evidence type="ECO:0000256" key="6">
    <source>
        <dbReference type="ARBA" id="ARBA00022741"/>
    </source>
</evidence>
<evidence type="ECO:0000313" key="12">
    <source>
        <dbReference type="EMBL" id="KYC45325.1"/>
    </source>
</evidence>
<keyword evidence="6" id="KW-0547">Nucleotide-binding</keyword>
<dbReference type="Proteomes" id="UP000091929">
    <property type="component" value="Unassembled WGS sequence"/>
</dbReference>
<accession>A0A150IXQ3</accession>
<evidence type="ECO:0000313" key="14">
    <source>
        <dbReference type="EMBL" id="KYC49749.1"/>
    </source>
</evidence>
<accession>A0A150IKK6</accession>
<dbReference type="Gene3D" id="3.40.50.300">
    <property type="entry name" value="P-loop containing nucleotide triphosphate hydrolases"/>
    <property type="match status" value="2"/>
</dbReference>
<dbReference type="CDD" id="cd03225">
    <property type="entry name" value="ABC_cobalt_CbiO_domain1"/>
    <property type="match status" value="2"/>
</dbReference>
<dbReference type="Pfam" id="PF00005">
    <property type="entry name" value="ABC_tran"/>
    <property type="match status" value="2"/>
</dbReference>
<gene>
    <name evidence="14" type="primary">malK_8</name>
    <name evidence="12" type="synonym">malK_5</name>
    <name evidence="13" type="synonym">malK_9</name>
    <name evidence="12" type="ORF">APG10_00967</name>
    <name evidence="13" type="ORF">APG11_01268</name>
    <name evidence="14" type="ORF">APG12_01271</name>
</gene>
<dbReference type="PANTHER" id="PTHR43553:SF23">
    <property type="entry name" value="ABC TRANSPORTER ATP-BINDING COMPONENT"/>
    <property type="match status" value="1"/>
</dbReference>
<dbReference type="EMBL" id="LNJC01000027">
    <property type="protein sequence ID" value="KYC49749.1"/>
    <property type="molecule type" value="Genomic_DNA"/>
</dbReference>
<dbReference type="GO" id="GO:0042626">
    <property type="term" value="F:ATPase-coupled transmembrane transporter activity"/>
    <property type="evidence" value="ECO:0007669"/>
    <property type="project" value="TreeGrafter"/>
</dbReference>
<dbReference type="InterPro" id="IPR050095">
    <property type="entry name" value="ECF_ABC_transporter_ATP-bd"/>
</dbReference>
<dbReference type="InterPro" id="IPR017871">
    <property type="entry name" value="ABC_transporter-like_CS"/>
</dbReference>
<dbReference type="AlphaFoldDB" id="A0A150IXQ3"/>
<evidence type="ECO:0000256" key="9">
    <source>
        <dbReference type="ARBA" id="ARBA00023136"/>
    </source>
</evidence>
<dbReference type="EMBL" id="LNGF01000027">
    <property type="protein sequence ID" value="KYC47294.1"/>
    <property type="molecule type" value="Genomic_DNA"/>
</dbReference>
<comment type="caution">
    <text evidence="14">The sequence shown here is derived from an EMBL/GenBank/DDBJ whole genome shotgun (WGS) entry which is preliminary data.</text>
</comment>
<dbReference type="EMBL" id="LNGE01000022">
    <property type="protein sequence ID" value="KYC45325.1"/>
    <property type="molecule type" value="Genomic_DNA"/>
</dbReference>
<dbReference type="InterPro" id="IPR003439">
    <property type="entry name" value="ABC_transporter-like_ATP-bd"/>
</dbReference>
<proteinExistence type="inferred from homology"/>
<sequence>MINIKDFSFSYFGENKKSLEKINLSVNKGEFIVINGDSGCGKSTLALCIGGFLRGKGEKSGSLEIDGLDVFSQEIFEISKKVGIIQQDPEGQICTLRVKNEVAFGLENLRIPPKEIKKKLGHYMKMVGIQDFENRDIFSLSGGEKQKVAIASVMAMEPEILIFDEPTSNLDPVATKEIFRTISEIKKKTNITIIVIEHKLGYLEDLWDRIVYMEKGKIRNICKKSSKKNYFSWNNNENGYLGKSLIDINGLTFEKNGKTILSNISLSLKEGEVLSIIGKNGSGKTTLLLHLLGIYRPTVGEVRIMGEDTRNVNVSKLSRNVGYVFQNPNHQIFEETVWKELNFGPKNFGINFHNCEEILNDFQLNDYQNKSPQELSFGEKRRLNIASIKACDPKIIVLDEPFVGQDDKNTELILKWIDNERKKGKIIIYVSHDPRILSSREDRILFLEEGKIVVDGKKKEVISILRDLSFEEFFLG</sequence>
<evidence type="ECO:0000256" key="5">
    <source>
        <dbReference type="ARBA" id="ARBA00022737"/>
    </source>
</evidence>
<dbReference type="Proteomes" id="UP000092403">
    <property type="component" value="Unassembled WGS sequence"/>
</dbReference>
<dbReference type="PANTHER" id="PTHR43553">
    <property type="entry name" value="HEAVY METAL TRANSPORTER"/>
    <property type="match status" value="1"/>
</dbReference>
<dbReference type="InterPro" id="IPR003593">
    <property type="entry name" value="AAA+_ATPase"/>
</dbReference>
<dbReference type="InterPro" id="IPR015856">
    <property type="entry name" value="ABC_transpr_CbiO/EcfA_su"/>
</dbReference>
<evidence type="ECO:0000256" key="10">
    <source>
        <dbReference type="ARBA" id="ARBA00025157"/>
    </source>
</evidence>
<dbReference type="GO" id="GO:0043190">
    <property type="term" value="C:ATP-binding cassette (ABC) transporter complex"/>
    <property type="evidence" value="ECO:0007669"/>
    <property type="project" value="TreeGrafter"/>
</dbReference>
<dbReference type="NCBIfam" id="NF010167">
    <property type="entry name" value="PRK13648.1"/>
    <property type="match status" value="2"/>
</dbReference>
<evidence type="ECO:0000256" key="1">
    <source>
        <dbReference type="ARBA" id="ARBA00004202"/>
    </source>
</evidence>
<comment type="function">
    <text evidence="10">Probably part of an ABC transporter complex. Responsible for energy coupling to the transport system.</text>
</comment>
<keyword evidence="3" id="KW-0813">Transport</keyword>
<keyword evidence="7 14" id="KW-0067">ATP-binding</keyword>
<keyword evidence="5" id="KW-0677">Repeat</keyword>
<evidence type="ECO:0000259" key="11">
    <source>
        <dbReference type="PROSITE" id="PS50893"/>
    </source>
</evidence>
<protein>
    <submittedName>
        <fullName evidence="14">Trehalose/maltose import ATP-binding protein MalK</fullName>
        <ecNumber evidence="14">3.6.3.19</ecNumber>
    </submittedName>
</protein>
<evidence type="ECO:0000256" key="4">
    <source>
        <dbReference type="ARBA" id="ARBA00022475"/>
    </source>
</evidence>
<keyword evidence="4" id="KW-1003">Cell membrane</keyword>
<dbReference type="SUPFAM" id="SSF52540">
    <property type="entry name" value="P-loop containing nucleoside triphosphate hydrolases"/>
    <property type="match status" value="2"/>
</dbReference>
<accession>A0A150IRK2</accession>
<evidence type="ECO:0000313" key="13">
    <source>
        <dbReference type="EMBL" id="KYC47294.1"/>
    </source>
</evidence>
<feature type="domain" description="ABC transporter" evidence="11">
    <location>
        <begin position="2"/>
        <end position="240"/>
    </location>
</feature>
<dbReference type="EC" id="3.6.3.19" evidence="14"/>
<evidence type="ECO:0000256" key="7">
    <source>
        <dbReference type="ARBA" id="ARBA00022840"/>
    </source>
</evidence>
<dbReference type="Proteomes" id="UP000092401">
    <property type="component" value="Unassembled WGS sequence"/>
</dbReference>